<comment type="caution">
    <text evidence="2">The sequence shown here is derived from an EMBL/GenBank/DDBJ whole genome shotgun (WGS) entry which is preliminary data.</text>
</comment>
<proteinExistence type="predicted"/>
<organism evidence="2 3">
    <name type="scientific">Anisodus tanguticus</name>
    <dbReference type="NCBI Taxonomy" id="243964"/>
    <lineage>
        <taxon>Eukaryota</taxon>
        <taxon>Viridiplantae</taxon>
        <taxon>Streptophyta</taxon>
        <taxon>Embryophyta</taxon>
        <taxon>Tracheophyta</taxon>
        <taxon>Spermatophyta</taxon>
        <taxon>Magnoliopsida</taxon>
        <taxon>eudicotyledons</taxon>
        <taxon>Gunneridae</taxon>
        <taxon>Pentapetalae</taxon>
        <taxon>asterids</taxon>
        <taxon>lamiids</taxon>
        <taxon>Solanales</taxon>
        <taxon>Solanaceae</taxon>
        <taxon>Solanoideae</taxon>
        <taxon>Hyoscyameae</taxon>
        <taxon>Anisodus</taxon>
    </lineage>
</organism>
<dbReference type="Proteomes" id="UP001291623">
    <property type="component" value="Unassembled WGS sequence"/>
</dbReference>
<name>A0AAE1R3X3_9SOLA</name>
<feature type="region of interest" description="Disordered" evidence="1">
    <location>
        <begin position="41"/>
        <end position="66"/>
    </location>
</feature>
<dbReference type="AlphaFoldDB" id="A0AAE1R3X3"/>
<dbReference type="EMBL" id="JAVYJV010000020">
    <property type="protein sequence ID" value="KAK4344451.1"/>
    <property type="molecule type" value="Genomic_DNA"/>
</dbReference>
<gene>
    <name evidence="2" type="ORF">RND71_037545</name>
</gene>
<evidence type="ECO:0000256" key="1">
    <source>
        <dbReference type="SAM" id="MobiDB-lite"/>
    </source>
</evidence>
<protein>
    <submittedName>
        <fullName evidence="2">Uncharacterized protein</fullName>
    </submittedName>
</protein>
<accession>A0AAE1R3X3</accession>
<sequence>MQVLLVCYISALHIRIQRLVQLKSANAIDRMSNYLLSFTRNASSNNNNNTLTRNKEFFTPPSPRKE</sequence>
<feature type="compositionally biased region" description="Low complexity" evidence="1">
    <location>
        <begin position="41"/>
        <end position="52"/>
    </location>
</feature>
<keyword evidence="3" id="KW-1185">Reference proteome</keyword>
<reference evidence="2" key="1">
    <citation type="submission" date="2023-12" db="EMBL/GenBank/DDBJ databases">
        <title>Genome assembly of Anisodus tanguticus.</title>
        <authorList>
            <person name="Wang Y.-J."/>
        </authorList>
    </citation>
    <scope>NUCLEOTIDE SEQUENCE</scope>
    <source>
        <strain evidence="2">KB-2021</strain>
        <tissue evidence="2">Leaf</tissue>
    </source>
</reference>
<evidence type="ECO:0000313" key="2">
    <source>
        <dbReference type="EMBL" id="KAK4344451.1"/>
    </source>
</evidence>
<evidence type="ECO:0000313" key="3">
    <source>
        <dbReference type="Proteomes" id="UP001291623"/>
    </source>
</evidence>